<evidence type="ECO:0000313" key="1">
    <source>
        <dbReference type="EMBL" id="MBX40133.1"/>
    </source>
</evidence>
<protein>
    <submittedName>
        <fullName evidence="1">Uncharacterized protein</fullName>
    </submittedName>
</protein>
<sequence length="34" mass="4037">MMEATYQQPRDIARDMCGFYRVHVILNDSSLDFI</sequence>
<dbReference type="AlphaFoldDB" id="A0A2P2NCD0"/>
<accession>A0A2P2NCD0</accession>
<dbReference type="EMBL" id="GGEC01059649">
    <property type="protein sequence ID" value="MBX40133.1"/>
    <property type="molecule type" value="Transcribed_RNA"/>
</dbReference>
<proteinExistence type="predicted"/>
<name>A0A2P2NCD0_RHIMU</name>
<organism evidence="1">
    <name type="scientific">Rhizophora mucronata</name>
    <name type="common">Asiatic mangrove</name>
    <dbReference type="NCBI Taxonomy" id="61149"/>
    <lineage>
        <taxon>Eukaryota</taxon>
        <taxon>Viridiplantae</taxon>
        <taxon>Streptophyta</taxon>
        <taxon>Embryophyta</taxon>
        <taxon>Tracheophyta</taxon>
        <taxon>Spermatophyta</taxon>
        <taxon>Magnoliopsida</taxon>
        <taxon>eudicotyledons</taxon>
        <taxon>Gunneridae</taxon>
        <taxon>Pentapetalae</taxon>
        <taxon>rosids</taxon>
        <taxon>fabids</taxon>
        <taxon>Malpighiales</taxon>
        <taxon>Rhizophoraceae</taxon>
        <taxon>Rhizophora</taxon>
    </lineage>
</organism>
<reference evidence="1" key="1">
    <citation type="submission" date="2018-02" db="EMBL/GenBank/DDBJ databases">
        <title>Rhizophora mucronata_Transcriptome.</title>
        <authorList>
            <person name="Meera S.P."/>
            <person name="Sreeshan A."/>
            <person name="Augustine A."/>
        </authorList>
    </citation>
    <scope>NUCLEOTIDE SEQUENCE</scope>
    <source>
        <tissue evidence="1">Leaf</tissue>
    </source>
</reference>